<dbReference type="EMBL" id="JARK01001361">
    <property type="protein sequence ID" value="EYC19100.1"/>
    <property type="molecule type" value="Genomic_DNA"/>
</dbReference>
<dbReference type="AlphaFoldDB" id="A0A016UVB5"/>
<proteinExistence type="predicted"/>
<gene>
    <name evidence="1" type="primary">Acey_s0025.g1172</name>
    <name evidence="1" type="ORF">Y032_0025g1172</name>
</gene>
<protein>
    <submittedName>
        <fullName evidence="1">Uncharacterized protein</fullName>
    </submittedName>
</protein>
<sequence>MMSSEAKALIAKLHHAVSKEPQLAYREIRQFPNDPHFLNVMPANIDEWMNSHHVMRLSTILETLDRKPIHQIPSHRILAYCYDLLYAAEFVINGEKGERVMDHLSAIVRTDLDSTSMLPTYDDNICCTLGSRMETGLANPHAPLLQLDFGGADTFYVLEQLWVVLEKEPVQALNLWELVRAEPQYNLLGSGHARMHKGSEVNIRILHYRPPFPLLYMSVWLK</sequence>
<evidence type="ECO:0000313" key="2">
    <source>
        <dbReference type="Proteomes" id="UP000024635"/>
    </source>
</evidence>
<evidence type="ECO:0000313" key="1">
    <source>
        <dbReference type="EMBL" id="EYC19100.1"/>
    </source>
</evidence>
<accession>A0A016UVB5</accession>
<keyword evidence="2" id="KW-1185">Reference proteome</keyword>
<name>A0A016UVB5_9BILA</name>
<dbReference type="Proteomes" id="UP000024635">
    <property type="component" value="Unassembled WGS sequence"/>
</dbReference>
<comment type="caution">
    <text evidence="1">The sequence shown here is derived from an EMBL/GenBank/DDBJ whole genome shotgun (WGS) entry which is preliminary data.</text>
</comment>
<organism evidence="1 2">
    <name type="scientific">Ancylostoma ceylanicum</name>
    <dbReference type="NCBI Taxonomy" id="53326"/>
    <lineage>
        <taxon>Eukaryota</taxon>
        <taxon>Metazoa</taxon>
        <taxon>Ecdysozoa</taxon>
        <taxon>Nematoda</taxon>
        <taxon>Chromadorea</taxon>
        <taxon>Rhabditida</taxon>
        <taxon>Rhabditina</taxon>
        <taxon>Rhabditomorpha</taxon>
        <taxon>Strongyloidea</taxon>
        <taxon>Ancylostomatidae</taxon>
        <taxon>Ancylostomatinae</taxon>
        <taxon>Ancylostoma</taxon>
    </lineage>
</organism>
<reference evidence="2" key="1">
    <citation type="journal article" date="2015" name="Nat. Genet.">
        <title>The genome and transcriptome of the zoonotic hookworm Ancylostoma ceylanicum identify infection-specific gene families.</title>
        <authorList>
            <person name="Schwarz E.M."/>
            <person name="Hu Y."/>
            <person name="Antoshechkin I."/>
            <person name="Miller M.M."/>
            <person name="Sternberg P.W."/>
            <person name="Aroian R.V."/>
        </authorList>
    </citation>
    <scope>NUCLEOTIDE SEQUENCE</scope>
    <source>
        <strain evidence="2">HY135</strain>
    </source>
</reference>